<evidence type="ECO:0000259" key="2">
    <source>
        <dbReference type="SMART" id="SM00460"/>
    </source>
</evidence>
<dbReference type="InterPro" id="IPR002931">
    <property type="entry name" value="Transglutaminase-like"/>
</dbReference>
<keyword evidence="4" id="KW-1185">Reference proteome</keyword>
<feature type="region of interest" description="Disordered" evidence="1">
    <location>
        <begin position="1"/>
        <end position="87"/>
    </location>
</feature>
<feature type="non-terminal residue" evidence="3">
    <location>
        <position position="987"/>
    </location>
</feature>
<reference evidence="3" key="1">
    <citation type="submission" date="2021-06" db="EMBL/GenBank/DDBJ databases">
        <authorList>
            <person name="Kallberg Y."/>
            <person name="Tangrot J."/>
            <person name="Rosling A."/>
        </authorList>
    </citation>
    <scope>NUCLEOTIDE SEQUENCE</scope>
    <source>
        <strain evidence="3">CL551</strain>
    </source>
</reference>
<dbReference type="Proteomes" id="UP000789342">
    <property type="component" value="Unassembled WGS sequence"/>
</dbReference>
<accession>A0A9N9GRX3</accession>
<feature type="compositionally biased region" description="Basic and acidic residues" evidence="1">
    <location>
        <begin position="381"/>
        <end position="392"/>
    </location>
</feature>
<feature type="compositionally biased region" description="Polar residues" evidence="1">
    <location>
        <begin position="504"/>
        <end position="516"/>
    </location>
</feature>
<evidence type="ECO:0000313" key="3">
    <source>
        <dbReference type="EMBL" id="CAG8621196.1"/>
    </source>
</evidence>
<dbReference type="InterPro" id="IPR052557">
    <property type="entry name" value="CAP/Cytokinesis_protein"/>
</dbReference>
<feature type="domain" description="Transglutaminase-like" evidence="2">
    <location>
        <begin position="669"/>
        <end position="738"/>
    </location>
</feature>
<dbReference type="Pfam" id="PF01841">
    <property type="entry name" value="Transglut_core"/>
    <property type="match status" value="1"/>
</dbReference>
<feature type="compositionally biased region" description="Polar residues" evidence="1">
    <location>
        <begin position="114"/>
        <end position="124"/>
    </location>
</feature>
<protein>
    <submittedName>
        <fullName evidence="3">10296_t:CDS:1</fullName>
    </submittedName>
</protein>
<organism evidence="3 4">
    <name type="scientific">Acaulospora morrowiae</name>
    <dbReference type="NCBI Taxonomy" id="94023"/>
    <lineage>
        <taxon>Eukaryota</taxon>
        <taxon>Fungi</taxon>
        <taxon>Fungi incertae sedis</taxon>
        <taxon>Mucoromycota</taxon>
        <taxon>Glomeromycotina</taxon>
        <taxon>Glomeromycetes</taxon>
        <taxon>Diversisporales</taxon>
        <taxon>Acaulosporaceae</taxon>
        <taxon>Acaulospora</taxon>
    </lineage>
</organism>
<proteinExistence type="predicted"/>
<dbReference type="GO" id="GO:0005737">
    <property type="term" value="C:cytoplasm"/>
    <property type="evidence" value="ECO:0007669"/>
    <property type="project" value="TreeGrafter"/>
</dbReference>
<feature type="compositionally biased region" description="Polar residues" evidence="1">
    <location>
        <begin position="43"/>
        <end position="75"/>
    </location>
</feature>
<feature type="compositionally biased region" description="Polar residues" evidence="1">
    <location>
        <begin position="528"/>
        <end position="557"/>
    </location>
</feature>
<sequence>MTAKSSRFAELRNNFEQNGSVSKPIFPKPHALKKPPQIPPRENSVSSQFNSSVEANAHENNQSIKIKSRHSNVNESQDDENYSSLIDRNNINELRKISSTYSNGENKEEDNVKSRTSLVTKSNVRNAQKIANKFANYKDQEENEDNSKATSVTNKNIRNIHKISNKYSNEEEDPEEYNDGIKPSLITKKNVRNIHRMANQYSNEEEEQEGDDNGQRPLITKKNVRNINKIASGYLNAEEDQEDANGSKSSSLINRNNANGLRKIVDAYSDDEEDEHEHKVKPSSLITSKNVRNVHKISNSLSKVEGKEENDNRLESSLFTAKNVQKVANYSNSERERKDKSQLSSLMTKNKPKAASYSYEDEDNTYRNISNKPRSLLITQEKIKRVQDDDKPPLPSRKILNRTTQKETNHSHEDEYEDLRDRSNSEKFRNLNDHDGRKSNSHHQPLVSRPKFQDLQNIASSIVKLDKDGGKKPPPLPPRKNFTEEHITKSIDDKIKLPPLPPRGNSNRQDASNSSDVSREAKGPRPTRPTSYSSQRSIESPSIQKRNSGISIKSNESTSKRSAFDDDTLYEGIDDYPDPVSRCLPIVGEGFEGHLDCSEIDFSVVDDYARQTPESETVSIATLSDYLTSAWDHDLYKLRAIYAWITDNISYDCELFYSGNSKFKMAKDVLKTRTAVCAGYSELFYELSREADLDVCKIGGSAKGAGYNVGDPIGPGDYAHAWNGVFYEGEYLLVDCTWGAGVVSNKRFEKKFRSFYFMCSPTKLIYSHFPNNVKEQYLQPTITRPEFINQPHYKSTFFDKGLRLIRYIGCEIEIPDDNAILDIEQTIVDGSVNKIQGHLDWKGQSINAFTQILSNSGPNGGVIYRVRIGCPTRGEGILNLFYYNRDENYGSQITTMKIKNLGTGTKYKRFVELFAVPFPCSVIRPFTSSLEYNKKVRFEVILFNQDASEILIISPGFEKKAYLEHVIEKTSDFGGVTMSCDVMLNYK</sequence>
<dbReference type="InterPro" id="IPR038765">
    <property type="entry name" value="Papain-like_cys_pep_sf"/>
</dbReference>
<feature type="compositionally biased region" description="Acidic residues" evidence="1">
    <location>
        <begin position="203"/>
        <end position="212"/>
    </location>
</feature>
<dbReference type="Gene3D" id="3.10.620.30">
    <property type="match status" value="1"/>
</dbReference>
<gene>
    <name evidence="3" type="ORF">AMORRO_LOCUS8671</name>
</gene>
<comment type="caution">
    <text evidence="3">The sequence shown here is derived from an EMBL/GenBank/DDBJ whole genome shotgun (WGS) entry which is preliminary data.</text>
</comment>
<feature type="compositionally biased region" description="Basic and acidic residues" evidence="1">
    <location>
        <begin position="481"/>
        <end position="496"/>
    </location>
</feature>
<feature type="region of interest" description="Disordered" evidence="1">
    <location>
        <begin position="201"/>
        <end position="220"/>
    </location>
</feature>
<dbReference type="SMART" id="SM00460">
    <property type="entry name" value="TGc"/>
    <property type="match status" value="1"/>
</dbReference>
<dbReference type="OrthoDB" id="6129702at2759"/>
<name>A0A9N9GRX3_9GLOM</name>
<feature type="region of interest" description="Disordered" evidence="1">
    <location>
        <begin position="102"/>
        <end position="124"/>
    </location>
</feature>
<evidence type="ECO:0000313" key="4">
    <source>
        <dbReference type="Proteomes" id="UP000789342"/>
    </source>
</evidence>
<feature type="compositionally biased region" description="Basic and acidic residues" evidence="1">
    <location>
        <begin position="404"/>
        <end position="438"/>
    </location>
</feature>
<dbReference type="PANTHER" id="PTHR46333:SF2">
    <property type="entry name" value="CYTOKINESIS PROTEIN 3"/>
    <property type="match status" value="1"/>
</dbReference>
<evidence type="ECO:0000256" key="1">
    <source>
        <dbReference type="SAM" id="MobiDB-lite"/>
    </source>
</evidence>
<dbReference type="SUPFAM" id="SSF54001">
    <property type="entry name" value="Cysteine proteinases"/>
    <property type="match status" value="1"/>
</dbReference>
<dbReference type="PANTHER" id="PTHR46333">
    <property type="entry name" value="CYTOKINESIS PROTEIN 3"/>
    <property type="match status" value="1"/>
</dbReference>
<feature type="region of interest" description="Disordered" evidence="1">
    <location>
        <begin position="329"/>
        <end position="563"/>
    </location>
</feature>
<dbReference type="AlphaFoldDB" id="A0A9N9GRX3"/>
<dbReference type="EMBL" id="CAJVPV010007611">
    <property type="protein sequence ID" value="CAG8621196.1"/>
    <property type="molecule type" value="Genomic_DNA"/>
</dbReference>